<protein>
    <recommendedName>
        <fullName evidence="1">RiboL-PSP-HEPN domain-containing protein</fullName>
    </recommendedName>
</protein>
<dbReference type="PATRIC" id="fig|883078.3.peg.4385"/>
<feature type="domain" description="RiboL-PSP-HEPN" evidence="1">
    <location>
        <begin position="45"/>
        <end position="174"/>
    </location>
</feature>
<name>K8NYS5_9BRAD</name>
<dbReference type="Proteomes" id="UP000001096">
    <property type="component" value="Unassembled WGS sequence"/>
</dbReference>
<dbReference type="EMBL" id="AGWX01000005">
    <property type="protein sequence ID" value="EKS34336.1"/>
    <property type="molecule type" value="Genomic_DNA"/>
</dbReference>
<evidence type="ECO:0000313" key="2">
    <source>
        <dbReference type="EMBL" id="EKS34336.1"/>
    </source>
</evidence>
<evidence type="ECO:0000313" key="3">
    <source>
        <dbReference type="Proteomes" id="UP000001096"/>
    </source>
</evidence>
<dbReference type="InterPro" id="IPR041519">
    <property type="entry name" value="HEPN_RiboL-PSP"/>
</dbReference>
<comment type="caution">
    <text evidence="2">The sequence shown here is derived from an EMBL/GenBank/DDBJ whole genome shotgun (WGS) entry which is preliminary data.</text>
</comment>
<reference evidence="2 3" key="1">
    <citation type="submission" date="2012-04" db="EMBL/GenBank/DDBJ databases">
        <title>The Genome Sequence of Afipia broomeae ATCC 49717.</title>
        <authorList>
            <consortium name="The Broad Institute Genome Sequencing Platform"/>
            <person name="Earl A."/>
            <person name="Ward D."/>
            <person name="Feldgarden M."/>
            <person name="Gevers D."/>
            <person name="Huys G."/>
            <person name="Walker B."/>
            <person name="Young S.K."/>
            <person name="Zeng Q."/>
            <person name="Gargeya S."/>
            <person name="Fitzgerald M."/>
            <person name="Haas B."/>
            <person name="Abouelleil A."/>
            <person name="Alvarado L."/>
            <person name="Arachchi H.M."/>
            <person name="Berlin A."/>
            <person name="Chapman S.B."/>
            <person name="Goldberg J."/>
            <person name="Griggs A."/>
            <person name="Gujja S."/>
            <person name="Hansen M."/>
            <person name="Howarth C."/>
            <person name="Imamovic A."/>
            <person name="Larimer J."/>
            <person name="McCowen C."/>
            <person name="Montmayeur A."/>
            <person name="Murphy C."/>
            <person name="Neiman D."/>
            <person name="Pearson M."/>
            <person name="Priest M."/>
            <person name="Roberts A."/>
            <person name="Saif S."/>
            <person name="Shea T."/>
            <person name="Sisk P."/>
            <person name="Sykes S."/>
            <person name="Wortman J."/>
            <person name="Nusbaum C."/>
            <person name="Birren B."/>
        </authorList>
    </citation>
    <scope>NUCLEOTIDE SEQUENCE [LARGE SCALE GENOMIC DNA]</scope>
    <source>
        <strain evidence="2 3">ATCC 49717</strain>
    </source>
</reference>
<organism evidence="2 3">
    <name type="scientific">Afipia broomeae ATCC 49717</name>
    <dbReference type="NCBI Taxonomy" id="883078"/>
    <lineage>
        <taxon>Bacteria</taxon>
        <taxon>Pseudomonadati</taxon>
        <taxon>Pseudomonadota</taxon>
        <taxon>Alphaproteobacteria</taxon>
        <taxon>Hyphomicrobiales</taxon>
        <taxon>Nitrobacteraceae</taxon>
        <taxon>Afipia</taxon>
    </lineage>
</organism>
<dbReference type="eggNOG" id="ENOG502ZCTR">
    <property type="taxonomic scope" value="Bacteria"/>
</dbReference>
<evidence type="ECO:0000259" key="1">
    <source>
        <dbReference type="Pfam" id="PF18735"/>
    </source>
</evidence>
<gene>
    <name evidence="2" type="ORF">HMPREF9695_04246</name>
</gene>
<keyword evidence="3" id="KW-1185">Reference proteome</keyword>
<dbReference type="RefSeq" id="WP_006022946.1">
    <property type="nucleotide sequence ID" value="NZ_KB375284.1"/>
</dbReference>
<sequence>MPIRPRFPTLNLESVDELIQVRKLQHGGGRGAPPKLPGGERVGAAINKSCIFMLSALLQTYIEEVFMLASKGLFKSLSVASAEKSYRNTINRWGNPSDRNIQHLFLRLGAFDIFEGLMVQKRDASSIKAALKELNELRNRIAHGKPMKGTISLQEVIGFRDFVSAFSKEFAGHVYKTLHRG</sequence>
<dbReference type="Pfam" id="PF18735">
    <property type="entry name" value="HEPN_RiboL-PSP"/>
    <property type="match status" value="1"/>
</dbReference>
<dbReference type="HOGENOM" id="CLU_1486070_0_0_5"/>
<proteinExistence type="predicted"/>
<dbReference type="AlphaFoldDB" id="K8NYS5"/>
<accession>K8NYS5</accession>